<dbReference type="PROSITE" id="PS50110">
    <property type="entry name" value="RESPONSE_REGULATORY"/>
    <property type="match status" value="1"/>
</dbReference>
<dbReference type="SMART" id="SM00448">
    <property type="entry name" value="REC"/>
    <property type="match status" value="1"/>
</dbReference>
<sequence length="138" mass="15294">MEKETKKILIVEDDTAILDIYKTVFGKFGFEVESASSGKEALSIIEGIKKGESEKPVIVLLDLILPDMDGIDLLKAIKSNDVTKNIKVFIMTNKESIGSELPEDMKPDEFIVKANVTPIDIVELVKKHIGNKILNPKP</sequence>
<dbReference type="SUPFAM" id="SSF52172">
    <property type="entry name" value="CheY-like"/>
    <property type="match status" value="1"/>
</dbReference>
<comment type="caution">
    <text evidence="4">The sequence shown here is derived from an EMBL/GenBank/DDBJ whole genome shotgun (WGS) entry which is preliminary data.</text>
</comment>
<dbReference type="PANTHER" id="PTHR44591:SF3">
    <property type="entry name" value="RESPONSE REGULATORY DOMAIN-CONTAINING PROTEIN"/>
    <property type="match status" value="1"/>
</dbReference>
<dbReference type="GO" id="GO:0000160">
    <property type="term" value="P:phosphorelay signal transduction system"/>
    <property type="evidence" value="ECO:0007669"/>
    <property type="project" value="InterPro"/>
</dbReference>
<feature type="modified residue" description="4-aspartylphosphate" evidence="2">
    <location>
        <position position="62"/>
    </location>
</feature>
<evidence type="ECO:0000256" key="2">
    <source>
        <dbReference type="PROSITE-ProRule" id="PRU00169"/>
    </source>
</evidence>
<organism evidence="4 5">
    <name type="scientific">Candidatus Staskawiczbacteria bacterium RIFCSPHIGHO2_01_FULL_34_27</name>
    <dbReference type="NCBI Taxonomy" id="1802199"/>
    <lineage>
        <taxon>Bacteria</taxon>
        <taxon>Candidatus Staskawicziibacteriota</taxon>
    </lineage>
</organism>
<keyword evidence="1 2" id="KW-0597">Phosphoprotein</keyword>
<dbReference type="InterPro" id="IPR050595">
    <property type="entry name" value="Bact_response_regulator"/>
</dbReference>
<dbReference type="AlphaFoldDB" id="A0A1G2HIT8"/>
<gene>
    <name evidence="4" type="ORF">A2639_00730</name>
</gene>
<evidence type="ECO:0000313" key="5">
    <source>
        <dbReference type="Proteomes" id="UP000178991"/>
    </source>
</evidence>
<dbReference type="InterPro" id="IPR001789">
    <property type="entry name" value="Sig_transdc_resp-reg_receiver"/>
</dbReference>
<evidence type="ECO:0000259" key="3">
    <source>
        <dbReference type="PROSITE" id="PS50110"/>
    </source>
</evidence>
<protein>
    <recommendedName>
        <fullName evidence="3">Response regulatory domain-containing protein</fullName>
    </recommendedName>
</protein>
<reference evidence="4 5" key="1">
    <citation type="journal article" date="2016" name="Nat. Commun.">
        <title>Thousands of microbial genomes shed light on interconnected biogeochemical processes in an aquifer system.</title>
        <authorList>
            <person name="Anantharaman K."/>
            <person name="Brown C.T."/>
            <person name="Hug L.A."/>
            <person name="Sharon I."/>
            <person name="Castelle C.J."/>
            <person name="Probst A.J."/>
            <person name="Thomas B.C."/>
            <person name="Singh A."/>
            <person name="Wilkins M.J."/>
            <person name="Karaoz U."/>
            <person name="Brodie E.L."/>
            <person name="Williams K.H."/>
            <person name="Hubbard S.S."/>
            <person name="Banfield J.F."/>
        </authorList>
    </citation>
    <scope>NUCLEOTIDE SEQUENCE [LARGE SCALE GENOMIC DNA]</scope>
</reference>
<dbReference type="PANTHER" id="PTHR44591">
    <property type="entry name" value="STRESS RESPONSE REGULATOR PROTEIN 1"/>
    <property type="match status" value="1"/>
</dbReference>
<dbReference type="InterPro" id="IPR011006">
    <property type="entry name" value="CheY-like_superfamily"/>
</dbReference>
<proteinExistence type="predicted"/>
<dbReference type="Pfam" id="PF00072">
    <property type="entry name" value="Response_reg"/>
    <property type="match status" value="1"/>
</dbReference>
<accession>A0A1G2HIT8</accession>
<name>A0A1G2HIT8_9BACT</name>
<dbReference type="Proteomes" id="UP000178991">
    <property type="component" value="Unassembled WGS sequence"/>
</dbReference>
<dbReference type="EMBL" id="MHOL01000023">
    <property type="protein sequence ID" value="OGZ62319.1"/>
    <property type="molecule type" value="Genomic_DNA"/>
</dbReference>
<dbReference type="Gene3D" id="3.40.50.2300">
    <property type="match status" value="1"/>
</dbReference>
<evidence type="ECO:0000256" key="1">
    <source>
        <dbReference type="ARBA" id="ARBA00022553"/>
    </source>
</evidence>
<feature type="domain" description="Response regulatory" evidence="3">
    <location>
        <begin position="7"/>
        <end position="138"/>
    </location>
</feature>
<evidence type="ECO:0000313" key="4">
    <source>
        <dbReference type="EMBL" id="OGZ62319.1"/>
    </source>
</evidence>